<comment type="similarity">
    <text evidence="1">Belongs to the CAND family.</text>
</comment>
<dbReference type="InterPro" id="IPR016024">
    <property type="entry name" value="ARM-type_fold"/>
</dbReference>
<dbReference type="InterPro" id="IPR013932">
    <property type="entry name" value="TATA-bd_TIP120"/>
</dbReference>
<name>A0A7S1D7C7_CYCTE</name>
<dbReference type="GO" id="GO:0010265">
    <property type="term" value="P:SCF complex assembly"/>
    <property type="evidence" value="ECO:0007669"/>
    <property type="project" value="InterPro"/>
</dbReference>
<sequence length="143" mass="16188">MRKSAMSIFATCLEKQPGSLDLATFMPVLAKALADLEDVQLQAHQIVVTMSQRHPTYLVAAVDDFVPAFETMFMDKTIKRKTANKTGTELERAKEWIKSGLRALLAMSRLEGVLNNRRFSTLVDRVKGDQKFRPMLDAVEDER</sequence>
<feature type="domain" description="TATA-binding protein interacting (TIP20)" evidence="4">
    <location>
        <begin position="1"/>
        <end position="127"/>
    </location>
</feature>
<dbReference type="InterPro" id="IPR011989">
    <property type="entry name" value="ARM-like"/>
</dbReference>
<accession>A0A7S1D7C7</accession>
<gene>
    <name evidence="5" type="ORF">CTEN0397_LOCUS10521</name>
</gene>
<evidence type="ECO:0000256" key="1">
    <source>
        <dbReference type="ARBA" id="ARBA00007657"/>
    </source>
</evidence>
<evidence type="ECO:0000259" key="4">
    <source>
        <dbReference type="Pfam" id="PF08623"/>
    </source>
</evidence>
<organism evidence="5">
    <name type="scientific">Cyclophora tenuis</name>
    <name type="common">Marine diatom</name>
    <dbReference type="NCBI Taxonomy" id="216820"/>
    <lineage>
        <taxon>Eukaryota</taxon>
        <taxon>Sar</taxon>
        <taxon>Stramenopiles</taxon>
        <taxon>Ochrophyta</taxon>
        <taxon>Bacillariophyta</taxon>
        <taxon>Fragilariophyceae</taxon>
        <taxon>Fragilariophycidae</taxon>
        <taxon>Cyclophorales</taxon>
        <taxon>Cyclophoraceae</taxon>
        <taxon>Cyclophora</taxon>
    </lineage>
</organism>
<evidence type="ECO:0000256" key="2">
    <source>
        <dbReference type="ARBA" id="ARBA00022737"/>
    </source>
</evidence>
<dbReference type="PANTHER" id="PTHR12696">
    <property type="entry name" value="TIP120"/>
    <property type="match status" value="1"/>
</dbReference>
<proteinExistence type="inferred from homology"/>
<dbReference type="Gene3D" id="1.25.10.10">
    <property type="entry name" value="Leucine-rich Repeat Variant"/>
    <property type="match status" value="1"/>
</dbReference>
<evidence type="ECO:0000256" key="3">
    <source>
        <dbReference type="ARBA" id="ARBA00022786"/>
    </source>
</evidence>
<dbReference type="Pfam" id="PF08623">
    <property type="entry name" value="TIP120"/>
    <property type="match status" value="1"/>
</dbReference>
<dbReference type="AlphaFoldDB" id="A0A7S1D7C7"/>
<protein>
    <recommendedName>
        <fullName evidence="4">TATA-binding protein interacting (TIP20) domain-containing protein</fullName>
    </recommendedName>
</protein>
<dbReference type="SUPFAM" id="SSF48371">
    <property type="entry name" value="ARM repeat"/>
    <property type="match status" value="1"/>
</dbReference>
<reference evidence="5" key="1">
    <citation type="submission" date="2021-01" db="EMBL/GenBank/DDBJ databases">
        <authorList>
            <person name="Corre E."/>
            <person name="Pelletier E."/>
            <person name="Niang G."/>
            <person name="Scheremetjew M."/>
            <person name="Finn R."/>
            <person name="Kale V."/>
            <person name="Holt S."/>
            <person name="Cochrane G."/>
            <person name="Meng A."/>
            <person name="Brown T."/>
            <person name="Cohen L."/>
        </authorList>
    </citation>
    <scope>NUCLEOTIDE SEQUENCE</scope>
    <source>
        <strain evidence="5">ECT3854</strain>
    </source>
</reference>
<keyword evidence="3" id="KW-0833">Ubl conjugation pathway</keyword>
<dbReference type="InterPro" id="IPR039852">
    <property type="entry name" value="CAND1/CAND2"/>
</dbReference>
<evidence type="ECO:0000313" key="5">
    <source>
        <dbReference type="EMBL" id="CAD8939458.1"/>
    </source>
</evidence>
<keyword evidence="2" id="KW-0677">Repeat</keyword>
<dbReference type="EMBL" id="HBFW01016438">
    <property type="protein sequence ID" value="CAD8939458.1"/>
    <property type="molecule type" value="Transcribed_RNA"/>
</dbReference>